<organism evidence="1 2">
    <name type="scientific">Araneus ventricosus</name>
    <name type="common">Orbweaver spider</name>
    <name type="synonym">Epeira ventricosa</name>
    <dbReference type="NCBI Taxonomy" id="182803"/>
    <lineage>
        <taxon>Eukaryota</taxon>
        <taxon>Metazoa</taxon>
        <taxon>Ecdysozoa</taxon>
        <taxon>Arthropoda</taxon>
        <taxon>Chelicerata</taxon>
        <taxon>Arachnida</taxon>
        <taxon>Araneae</taxon>
        <taxon>Araneomorphae</taxon>
        <taxon>Entelegynae</taxon>
        <taxon>Araneoidea</taxon>
        <taxon>Araneidae</taxon>
        <taxon>Araneus</taxon>
    </lineage>
</organism>
<evidence type="ECO:0000313" key="2">
    <source>
        <dbReference type="Proteomes" id="UP000499080"/>
    </source>
</evidence>
<sequence length="157" mass="18376">MEKSNWSLKVDSVFRTKTLDLLLSREEDNGPDNIEIEFELSIFDTDGSPLGMTAGKETCTSSHHYWLRLYQDTDVIFFRRRGKFLPNDTFTVGCRMWRTGTEISIRDTCFARTLLGIDRRCFVWGIREFSTLLPEKKRTYYLDRTSHGSPKLILSLF</sequence>
<evidence type="ECO:0000313" key="1">
    <source>
        <dbReference type="EMBL" id="GBN24715.1"/>
    </source>
</evidence>
<proteinExistence type="predicted"/>
<protein>
    <recommendedName>
        <fullName evidence="3">MATH domain-containing protein</fullName>
    </recommendedName>
</protein>
<dbReference type="AlphaFoldDB" id="A0A4Y2MC82"/>
<dbReference type="OrthoDB" id="6425590at2759"/>
<gene>
    <name evidence="1" type="ORF">AVEN_123193_1</name>
</gene>
<comment type="caution">
    <text evidence="1">The sequence shown here is derived from an EMBL/GenBank/DDBJ whole genome shotgun (WGS) entry which is preliminary data.</text>
</comment>
<accession>A0A4Y2MC82</accession>
<name>A0A4Y2MC82_ARAVE</name>
<dbReference type="EMBL" id="BGPR01007157">
    <property type="protein sequence ID" value="GBN24715.1"/>
    <property type="molecule type" value="Genomic_DNA"/>
</dbReference>
<dbReference type="Proteomes" id="UP000499080">
    <property type="component" value="Unassembled WGS sequence"/>
</dbReference>
<evidence type="ECO:0008006" key="3">
    <source>
        <dbReference type="Google" id="ProtNLM"/>
    </source>
</evidence>
<reference evidence="1 2" key="1">
    <citation type="journal article" date="2019" name="Sci. Rep.">
        <title>Orb-weaving spider Araneus ventricosus genome elucidates the spidroin gene catalogue.</title>
        <authorList>
            <person name="Kono N."/>
            <person name="Nakamura H."/>
            <person name="Ohtoshi R."/>
            <person name="Moran D.A.P."/>
            <person name="Shinohara A."/>
            <person name="Yoshida Y."/>
            <person name="Fujiwara M."/>
            <person name="Mori M."/>
            <person name="Tomita M."/>
            <person name="Arakawa K."/>
        </authorList>
    </citation>
    <scope>NUCLEOTIDE SEQUENCE [LARGE SCALE GENOMIC DNA]</scope>
</reference>
<keyword evidence="2" id="KW-1185">Reference proteome</keyword>